<protein>
    <submittedName>
        <fullName evidence="1">Uncharacterized protein</fullName>
    </submittedName>
</protein>
<accession>A0ACC0MQ09</accession>
<organism evidence="1 2">
    <name type="scientific">Rhododendron molle</name>
    <name type="common">Chinese azalea</name>
    <name type="synonym">Azalea mollis</name>
    <dbReference type="NCBI Taxonomy" id="49168"/>
    <lineage>
        <taxon>Eukaryota</taxon>
        <taxon>Viridiplantae</taxon>
        <taxon>Streptophyta</taxon>
        <taxon>Embryophyta</taxon>
        <taxon>Tracheophyta</taxon>
        <taxon>Spermatophyta</taxon>
        <taxon>Magnoliopsida</taxon>
        <taxon>eudicotyledons</taxon>
        <taxon>Gunneridae</taxon>
        <taxon>Pentapetalae</taxon>
        <taxon>asterids</taxon>
        <taxon>Ericales</taxon>
        <taxon>Ericaceae</taxon>
        <taxon>Ericoideae</taxon>
        <taxon>Rhodoreae</taxon>
        <taxon>Rhododendron</taxon>
    </lineage>
</organism>
<evidence type="ECO:0000313" key="1">
    <source>
        <dbReference type="EMBL" id="KAI8542649.1"/>
    </source>
</evidence>
<name>A0ACC0MQ09_RHOML</name>
<comment type="caution">
    <text evidence="1">The sequence shown here is derived from an EMBL/GenBank/DDBJ whole genome shotgun (WGS) entry which is preliminary data.</text>
</comment>
<reference evidence="1" key="1">
    <citation type="submission" date="2022-02" db="EMBL/GenBank/DDBJ databases">
        <title>Plant Genome Project.</title>
        <authorList>
            <person name="Zhang R.-G."/>
        </authorList>
    </citation>
    <scope>NUCLEOTIDE SEQUENCE</scope>
    <source>
        <strain evidence="1">AT1</strain>
    </source>
</reference>
<dbReference type="Proteomes" id="UP001062846">
    <property type="component" value="Chromosome 8"/>
</dbReference>
<dbReference type="EMBL" id="CM046395">
    <property type="protein sequence ID" value="KAI8542649.1"/>
    <property type="molecule type" value="Genomic_DNA"/>
</dbReference>
<gene>
    <name evidence="1" type="ORF">RHMOL_Rhmol08G0154400</name>
</gene>
<proteinExistence type="predicted"/>
<keyword evidence="2" id="KW-1185">Reference proteome</keyword>
<sequence length="356" mass="40526">MSMDPTHIPSSEASNSEPILKRNSDDDGWDYGVIVDVKNKDRLKCILCGNQYTGGVSRMKKHMAQVKGDVASCTKASKEDILKCKKALDETAAKKKEKKQGGMNLREEVNIVNEEGDEFEDDEVENLGSRKRPHVLGPLDRYIEINPGSSDTTTSGFKKVKQPNITDAIWKKRSHEVNQYLARWVYEAGIPFHAIDNDSFKRFVEAVGQFGPGYQPPSQYQLREPLLNEEFLNPFYFYKDHTIQDDPIIMDGVLTCVEAFFPDDVNVQDEVINRELLKYKNKEGGFGRPLATTGCATNNDSYDPEELLEMLGVQELHEEDFLSKDDPEEDVDEDFEFEFEFDGVQVMDGYGEEEDE</sequence>
<evidence type="ECO:0000313" key="2">
    <source>
        <dbReference type="Proteomes" id="UP001062846"/>
    </source>
</evidence>